<proteinExistence type="predicted"/>
<feature type="region of interest" description="Disordered" evidence="1">
    <location>
        <begin position="31"/>
        <end position="88"/>
    </location>
</feature>
<evidence type="ECO:0000256" key="1">
    <source>
        <dbReference type="SAM" id="MobiDB-lite"/>
    </source>
</evidence>
<reference evidence="2 3" key="1">
    <citation type="submission" date="2023-02" db="EMBL/GenBank/DDBJ databases">
        <title>LHISI_Scaffold_Assembly.</title>
        <authorList>
            <person name="Stuart O.P."/>
            <person name="Cleave R."/>
            <person name="Magrath M.J.L."/>
            <person name="Mikheyev A.S."/>
        </authorList>
    </citation>
    <scope>NUCLEOTIDE SEQUENCE [LARGE SCALE GENOMIC DNA]</scope>
    <source>
        <strain evidence="2">Daus_M_001</strain>
        <tissue evidence="2">Leg muscle</tissue>
    </source>
</reference>
<sequence length="1155" mass="129479">MQIGDSTCAPHYLLEEKEVSAARATSGALIRPNPLHVPASPPPDIQVANRNGEAPECKGGGKREIPEKIRRPAASSGTIPTCKNPGVARKGIEPGSLWWEASNPTTHTPRPRQHIKFYFFFLTKKNRCNELAGSNEWEGSGMAFILERPQHFAWCTFRTLRNRIKMVEPNCTRVLPNVSHCVTIAPVGAVTGGVEQRVRSPLQASAKERLTLRLQCDIWTALNIEVLRADEGDLGMEQRRNEGVEEIGDHREDSPTNGIARHGFHMRKSGVTRPRIEPGSLWWETNRLTAQPPWPRAKLQLARKHVLLDIRETGGNANRLPTASPPVQQQKLLHATGTVPVPAEFAAVLAERWSCVNRTNKAEFIGIAMQSAHLLRRDYPPQHYNKGKIENQIYFRPPKLINEAAVSERLVRSRRTGFNPRPGHARILTRGNRAGLVGEFSWGSSASPALSLQSYSYSPQLPSSALKTSLQGKRTAGDEDRRTEGLRPTMRQERRAGRLHIARQVTPERGRGQQEVVGSLVAGGVAPPNALHSHNYTIGCSRVHYRQDHFLSLLAPLSHLRILCITQPALGLIMEDGPNNHAREYTNLKLVSSSLRREEETWRYSMFAVLIGVLRRTVVERIKNDGNPLPLVYTLTHLTRQDRDNEWQLDYFYGVNPLYSAGTPGSTRNARVIMETDGTTCKQTSHTKPYLACFNTLVRLRWRQLPLPRNSIRLRQNSRPHEHKSCTVTDLGLRGHVALKTIQSSDGTRGCEPATSQLRSRAEFRVGRLAAPTDKHRHDKCATAKTTVACLAGEGWQHLHIQDQVRAEGPPLAHIVANTRSIPSSQSPKARYTRTSIFELLKVLLGAARRWLWRQMCTYSACKDPILLILALVHSYTHTPRGFEHENRARDMAQPFCTRGRTPSARTHATSRHVHEAPTLAVTRGPWGRSHARARGRPPAWAGQRCPPTLPPGNKEAAARDADRRLNQLASVSSITATQARLPTLFSAGKFENANRSPLVTIDTEGGSSYLPTPPRATTPSPHKGHPPVQTALSQKKYCQLPRAALADWFHNLQEETKQPHGERICLEFRNKISYRLFTFHEDHLPSLSDTYNCSFETRRERPPLTPRTHARTRALSNATSTNFDKMFQNIIVVVLTATFSFRLNILKNIYNSCL</sequence>
<accession>A0ABQ9HYF0</accession>
<protein>
    <submittedName>
        <fullName evidence="2">Uncharacterized protein</fullName>
    </submittedName>
</protein>
<dbReference type="Proteomes" id="UP001159363">
    <property type="component" value="Chromosome 3"/>
</dbReference>
<feature type="compositionally biased region" description="Basic and acidic residues" evidence="1">
    <location>
        <begin position="53"/>
        <end position="70"/>
    </location>
</feature>
<feature type="compositionally biased region" description="Basic and acidic residues" evidence="1">
    <location>
        <begin position="475"/>
        <end position="495"/>
    </location>
</feature>
<keyword evidence="3" id="KW-1185">Reference proteome</keyword>
<dbReference type="EMBL" id="JARBHB010000003">
    <property type="protein sequence ID" value="KAJ8889075.1"/>
    <property type="molecule type" value="Genomic_DNA"/>
</dbReference>
<organism evidence="2 3">
    <name type="scientific">Dryococelus australis</name>
    <dbReference type="NCBI Taxonomy" id="614101"/>
    <lineage>
        <taxon>Eukaryota</taxon>
        <taxon>Metazoa</taxon>
        <taxon>Ecdysozoa</taxon>
        <taxon>Arthropoda</taxon>
        <taxon>Hexapoda</taxon>
        <taxon>Insecta</taxon>
        <taxon>Pterygota</taxon>
        <taxon>Neoptera</taxon>
        <taxon>Polyneoptera</taxon>
        <taxon>Phasmatodea</taxon>
        <taxon>Verophasmatodea</taxon>
        <taxon>Anareolatae</taxon>
        <taxon>Phasmatidae</taxon>
        <taxon>Eurycanthinae</taxon>
        <taxon>Dryococelus</taxon>
    </lineage>
</organism>
<evidence type="ECO:0000313" key="2">
    <source>
        <dbReference type="EMBL" id="KAJ8889075.1"/>
    </source>
</evidence>
<feature type="region of interest" description="Disordered" evidence="1">
    <location>
        <begin position="926"/>
        <end position="957"/>
    </location>
</feature>
<name>A0ABQ9HYF0_9NEOP</name>
<feature type="region of interest" description="Disordered" evidence="1">
    <location>
        <begin position="463"/>
        <end position="495"/>
    </location>
</feature>
<evidence type="ECO:0000313" key="3">
    <source>
        <dbReference type="Proteomes" id="UP001159363"/>
    </source>
</evidence>
<gene>
    <name evidence="2" type="ORF">PR048_008569</name>
</gene>
<comment type="caution">
    <text evidence="2">The sequence shown here is derived from an EMBL/GenBank/DDBJ whole genome shotgun (WGS) entry which is preliminary data.</text>
</comment>